<dbReference type="GO" id="GO:0004658">
    <property type="term" value="F:propionyl-CoA carboxylase activity"/>
    <property type="evidence" value="ECO:0007669"/>
    <property type="project" value="TreeGrafter"/>
</dbReference>
<dbReference type="InterPro" id="IPR034733">
    <property type="entry name" value="AcCoA_carboxyl_beta"/>
</dbReference>
<keyword evidence="4" id="KW-1185">Reference proteome</keyword>
<dbReference type="GO" id="GO:0016740">
    <property type="term" value="F:transferase activity"/>
    <property type="evidence" value="ECO:0007669"/>
    <property type="project" value="UniProtKB-KW"/>
</dbReference>
<evidence type="ECO:0000259" key="1">
    <source>
        <dbReference type="PROSITE" id="PS50980"/>
    </source>
</evidence>
<dbReference type="RefSeq" id="WP_262395447.1">
    <property type="nucleotide sequence ID" value="NZ_JACRTD010000006.1"/>
</dbReference>
<dbReference type="Gene3D" id="3.90.226.10">
    <property type="entry name" value="2-enoyl-CoA Hydratase, Chain A, domain 1"/>
    <property type="match status" value="2"/>
</dbReference>
<dbReference type="InterPro" id="IPR051047">
    <property type="entry name" value="AccD/PCCB"/>
</dbReference>
<dbReference type="InterPro" id="IPR011763">
    <property type="entry name" value="COA_CT_C"/>
</dbReference>
<comment type="caution">
    <text evidence="3">The sequence shown here is derived from an EMBL/GenBank/DDBJ whole genome shotgun (WGS) entry which is preliminary data.</text>
</comment>
<reference evidence="3" key="1">
    <citation type="submission" date="2020-08" db="EMBL/GenBank/DDBJ databases">
        <title>Genome public.</title>
        <authorList>
            <person name="Liu C."/>
            <person name="Sun Q."/>
        </authorList>
    </citation>
    <scope>NUCLEOTIDE SEQUENCE</scope>
    <source>
        <strain evidence="3">NSJ-64</strain>
    </source>
</reference>
<dbReference type="PANTHER" id="PTHR43842">
    <property type="entry name" value="PROPIONYL-COA CARBOXYLASE BETA CHAIN"/>
    <property type="match status" value="1"/>
</dbReference>
<dbReference type="InterPro" id="IPR011762">
    <property type="entry name" value="COA_CT_N"/>
</dbReference>
<protein>
    <submittedName>
        <fullName evidence="3">Carboxyl transferase</fullName>
    </submittedName>
</protein>
<keyword evidence="3" id="KW-0808">Transferase</keyword>
<accession>A0A926ESZ1</accession>
<proteinExistence type="predicted"/>
<dbReference type="SUPFAM" id="SSF52096">
    <property type="entry name" value="ClpP/crotonase"/>
    <property type="match status" value="2"/>
</dbReference>
<feature type="domain" description="CoA carboxyltransferase N-terminal" evidence="1">
    <location>
        <begin position="1"/>
        <end position="164"/>
    </location>
</feature>
<feature type="domain" description="CoA carboxyltransferase C-terminal" evidence="2">
    <location>
        <begin position="197"/>
        <end position="454"/>
    </location>
</feature>
<name>A0A926ESZ1_9FIRM</name>
<evidence type="ECO:0000313" key="4">
    <source>
        <dbReference type="Proteomes" id="UP000623678"/>
    </source>
</evidence>
<organism evidence="3 4">
    <name type="scientific">Youxingia wuxianensis</name>
    <dbReference type="NCBI Taxonomy" id="2763678"/>
    <lineage>
        <taxon>Bacteria</taxon>
        <taxon>Bacillati</taxon>
        <taxon>Bacillota</taxon>
        <taxon>Clostridia</taxon>
        <taxon>Eubacteriales</taxon>
        <taxon>Oscillospiraceae</taxon>
        <taxon>Youxingia</taxon>
    </lineage>
</organism>
<dbReference type="EMBL" id="JACRTD010000006">
    <property type="protein sequence ID" value="MBC8585730.1"/>
    <property type="molecule type" value="Genomic_DNA"/>
</dbReference>
<dbReference type="Proteomes" id="UP000623678">
    <property type="component" value="Unassembled WGS sequence"/>
</dbReference>
<dbReference type="PANTHER" id="PTHR43842:SF2">
    <property type="entry name" value="PROPIONYL-COA CARBOXYLASE BETA CHAIN, MITOCHONDRIAL"/>
    <property type="match status" value="1"/>
</dbReference>
<evidence type="ECO:0000259" key="2">
    <source>
        <dbReference type="PROSITE" id="PS50989"/>
    </source>
</evidence>
<gene>
    <name evidence="3" type="ORF">H8705_09050</name>
</gene>
<dbReference type="Pfam" id="PF01039">
    <property type="entry name" value="Carboxyl_trans"/>
    <property type="match status" value="1"/>
</dbReference>
<dbReference type="PROSITE" id="PS50989">
    <property type="entry name" value="COA_CT_CTER"/>
    <property type="match status" value="1"/>
</dbReference>
<evidence type="ECO:0000313" key="3">
    <source>
        <dbReference type="EMBL" id="MBC8585730.1"/>
    </source>
</evidence>
<sequence length="472" mass="48156">MSGDKTMSFAAAREQVLKASAARDRIAKLFDPDTFVEVGVYAGAQCDGTGVVTGYGLVEGSPVYAFSQDNTQKDGAVGTAQGTKLKKLYDLALKTGAPVVGIYDSNGADLADGLGALNAYGEMLLWTNNLSGVVPQISLVLGVCAGPAAMIAAAADFVIMSEKGQFFMAPPAVCAGEGAGTAENAAVSGAAHVIEKDDDSAIASARKLIAMLPANNLSAPPMFDFSETAGAAQALSAAAADISSASLDDIISNIADEGSALELHADFAKDCASTVLATVAGSTVGFVAASKDGELCASGCSKIARFVSVCDSFQIPVVTLVDCKGFAGAAEAQRKGGVREAAKLAHVYAEATTPKISVIVGKAYGSAFISFAGRAANSDYTVAWPNAVISPLDPKTAVAFMYGDKITKEKSREQVQADYAAQEASALAAASKGHIDDVIDPAATRGVIISALDMLSGKRVTTLPKKHANIPM</sequence>
<dbReference type="PROSITE" id="PS50980">
    <property type="entry name" value="COA_CT_NTER"/>
    <property type="match status" value="1"/>
</dbReference>
<dbReference type="InterPro" id="IPR029045">
    <property type="entry name" value="ClpP/crotonase-like_dom_sf"/>
</dbReference>
<dbReference type="AlphaFoldDB" id="A0A926ESZ1"/>